<reference evidence="3" key="1">
    <citation type="submission" date="2013-03" db="EMBL/GenBank/DDBJ databases">
        <title>The Genome Sequence of Anopheles christyi ACHKN1017.</title>
        <authorList>
            <consortium name="The Broad Institute Genomics Platform"/>
            <person name="Neafsey D.E."/>
            <person name="Besansky N."/>
            <person name="Walker B."/>
            <person name="Young S.K."/>
            <person name="Zeng Q."/>
            <person name="Gargeya S."/>
            <person name="Fitzgerald M."/>
            <person name="Haas B."/>
            <person name="Abouelleil A."/>
            <person name="Allen A.W."/>
            <person name="Alvarado L."/>
            <person name="Arachchi H.M."/>
            <person name="Berlin A.M."/>
            <person name="Chapman S.B."/>
            <person name="Gainer-Dewar J."/>
            <person name="Goldberg J."/>
            <person name="Griggs A."/>
            <person name="Gujja S."/>
            <person name="Hansen M."/>
            <person name="Howarth C."/>
            <person name="Imamovic A."/>
            <person name="Ireland A."/>
            <person name="Larimer J."/>
            <person name="McCowan C."/>
            <person name="Murphy C."/>
            <person name="Pearson M."/>
            <person name="Poon T.W."/>
            <person name="Priest M."/>
            <person name="Roberts A."/>
            <person name="Saif S."/>
            <person name="Shea T."/>
            <person name="Sisk P."/>
            <person name="Sykes S."/>
            <person name="Wortman J."/>
            <person name="Nusbaum C."/>
            <person name="Birren B."/>
        </authorList>
    </citation>
    <scope>NUCLEOTIDE SEQUENCE [LARGE SCALE GENOMIC DNA]</scope>
    <source>
        <strain evidence="3">ACHKN1017</strain>
    </source>
</reference>
<name>A0A182K9D1_9DIPT</name>
<protein>
    <submittedName>
        <fullName evidence="2">Uncharacterized protein</fullName>
    </submittedName>
</protein>
<organism evidence="2 3">
    <name type="scientific">Anopheles christyi</name>
    <dbReference type="NCBI Taxonomy" id="43041"/>
    <lineage>
        <taxon>Eukaryota</taxon>
        <taxon>Metazoa</taxon>
        <taxon>Ecdysozoa</taxon>
        <taxon>Arthropoda</taxon>
        <taxon>Hexapoda</taxon>
        <taxon>Insecta</taxon>
        <taxon>Pterygota</taxon>
        <taxon>Neoptera</taxon>
        <taxon>Endopterygota</taxon>
        <taxon>Diptera</taxon>
        <taxon>Nematocera</taxon>
        <taxon>Culicoidea</taxon>
        <taxon>Culicidae</taxon>
        <taxon>Anophelinae</taxon>
        <taxon>Anopheles</taxon>
    </lineage>
</organism>
<keyword evidence="3" id="KW-1185">Reference proteome</keyword>
<evidence type="ECO:0000256" key="1">
    <source>
        <dbReference type="SAM" id="MobiDB-lite"/>
    </source>
</evidence>
<dbReference type="Proteomes" id="UP000075881">
    <property type="component" value="Unassembled WGS sequence"/>
</dbReference>
<proteinExistence type="predicted"/>
<sequence>MTIRTIKTQYGRRRLLDGLCYAYDRGYMNLRQGCSMHRVTIVNAPTFVFVYVIAVKNVEDPDPIPNNRSSRTKKVEEMENQNTSTLTLRYHP</sequence>
<dbReference type="AlphaFoldDB" id="A0A182K9D1"/>
<reference evidence="2" key="2">
    <citation type="submission" date="2020-05" db="UniProtKB">
        <authorList>
            <consortium name="EnsemblMetazoa"/>
        </authorList>
    </citation>
    <scope>IDENTIFICATION</scope>
    <source>
        <strain evidence="2">ACHKN1017</strain>
    </source>
</reference>
<accession>A0A182K9D1</accession>
<evidence type="ECO:0000313" key="3">
    <source>
        <dbReference type="Proteomes" id="UP000075881"/>
    </source>
</evidence>
<evidence type="ECO:0000313" key="2">
    <source>
        <dbReference type="EnsemblMetazoa" id="ACHR007368-PA"/>
    </source>
</evidence>
<feature type="region of interest" description="Disordered" evidence="1">
    <location>
        <begin position="61"/>
        <end position="92"/>
    </location>
</feature>
<feature type="compositionally biased region" description="Polar residues" evidence="1">
    <location>
        <begin position="80"/>
        <end position="92"/>
    </location>
</feature>
<dbReference type="EnsemblMetazoa" id="ACHR007368-RA">
    <property type="protein sequence ID" value="ACHR007368-PA"/>
    <property type="gene ID" value="ACHR007368"/>
</dbReference>
<dbReference type="VEuPathDB" id="VectorBase:ACHR007368"/>